<organism evidence="1 2">
    <name type="scientific">Streptococcus oralis</name>
    <dbReference type="NCBI Taxonomy" id="1303"/>
    <lineage>
        <taxon>Bacteria</taxon>
        <taxon>Bacillati</taxon>
        <taxon>Bacillota</taxon>
        <taxon>Bacilli</taxon>
        <taxon>Lactobacillales</taxon>
        <taxon>Streptococcaceae</taxon>
        <taxon>Streptococcus</taxon>
    </lineage>
</organism>
<dbReference type="AlphaFoldDB" id="A0A081R4C3"/>
<dbReference type="RefSeq" id="WP_042902650.1">
    <property type="nucleotide sequence ID" value="NZ_JAKUVX010000001.1"/>
</dbReference>
<comment type="caution">
    <text evidence="1">The sequence shown here is derived from an EMBL/GenBank/DDBJ whole genome shotgun (WGS) entry which is preliminary data.</text>
</comment>
<dbReference type="GO" id="GO:0004834">
    <property type="term" value="F:tryptophan synthase activity"/>
    <property type="evidence" value="ECO:0007669"/>
    <property type="project" value="UniProtKB-EC"/>
</dbReference>
<keyword evidence="1" id="KW-0456">Lyase</keyword>
<dbReference type="PATRIC" id="fig|1303.44.peg.1102"/>
<name>A0A081R4C3_STROR</name>
<sequence length="338" mass="39493">MNITYIVGNGLDLQYGLKTKYKDFYDFQHKVYMERKEKERYSNLIYESLFTDKVNDYKNWSDFELSIGELTKKNSGIILSKESKDKFIDDFTDIIDDLIAYLRMVEETFNVENYKIDFENTLNRIKTDCPISNQEVISQKYNDKPIGNDHVNILSLNYTSILDKLYESSTVTFSNALRHNAYSFQISKPIHVHGILDACTILGVSDESQISATFSDEQKSFLIKEYILKEYRENMDVRNSEIIKNSDIIILYGVSLGITDKYLWNQIAKRSIDDKVPVVVYHYAPNFAAGNPNRVRRLYKMVENKFIQNSGIDLELEKKLRENLIVVIGKNIFNLMER</sequence>
<dbReference type="EC" id="4.2.1.20" evidence="1"/>
<accession>A0A081R4C3</accession>
<protein>
    <submittedName>
        <fullName evidence="1">Tryptophan synthase subunit beta</fullName>
        <ecNumber evidence="1">4.2.1.20</ecNumber>
    </submittedName>
</protein>
<dbReference type="InterPro" id="IPR025935">
    <property type="entry name" value="AbiH"/>
</dbReference>
<evidence type="ECO:0000313" key="2">
    <source>
        <dbReference type="Proteomes" id="UP000028098"/>
    </source>
</evidence>
<reference evidence="1 2" key="1">
    <citation type="submission" date="2014-05" db="EMBL/GenBank/DDBJ databases">
        <authorList>
            <person name="Daugherty S.C."/>
            <person name="Tallon L.J."/>
            <person name="Sadzewicz L."/>
            <person name="Kilian M."/>
            <person name="Tettelin H."/>
        </authorList>
    </citation>
    <scope>NUCLEOTIDE SEQUENCE [LARGE SCALE GENOMIC DNA]</scope>
    <source>
        <strain evidence="1 2">SK143</strain>
    </source>
</reference>
<dbReference type="Pfam" id="PF14253">
    <property type="entry name" value="AbiH"/>
    <property type="match status" value="1"/>
</dbReference>
<proteinExistence type="predicted"/>
<gene>
    <name evidence="1" type="primary">trpB2</name>
    <name evidence="1" type="ORF">SK143_1169</name>
</gene>
<evidence type="ECO:0000313" key="1">
    <source>
        <dbReference type="EMBL" id="KEQ50046.1"/>
    </source>
</evidence>
<dbReference type="EMBL" id="JPGB01000005">
    <property type="protein sequence ID" value="KEQ50046.1"/>
    <property type="molecule type" value="Genomic_DNA"/>
</dbReference>
<dbReference type="Proteomes" id="UP000028098">
    <property type="component" value="Unassembled WGS sequence"/>
</dbReference>